<dbReference type="PROSITE" id="PS50889">
    <property type="entry name" value="S4"/>
    <property type="match status" value="1"/>
</dbReference>
<proteinExistence type="predicted"/>
<evidence type="ECO:0000256" key="2">
    <source>
        <dbReference type="SAM" id="MobiDB-lite"/>
    </source>
</evidence>
<dbReference type="EMBL" id="JBDODL010002064">
    <property type="protein sequence ID" value="MES1922002.1"/>
    <property type="molecule type" value="Genomic_DNA"/>
</dbReference>
<gene>
    <name evidence="3" type="ORF">MHBO_003525</name>
</gene>
<organism evidence="3 4">
    <name type="scientific">Bonamia ostreae</name>
    <dbReference type="NCBI Taxonomy" id="126728"/>
    <lineage>
        <taxon>Eukaryota</taxon>
        <taxon>Sar</taxon>
        <taxon>Rhizaria</taxon>
        <taxon>Endomyxa</taxon>
        <taxon>Ascetosporea</taxon>
        <taxon>Haplosporida</taxon>
        <taxon>Bonamia</taxon>
    </lineage>
</organism>
<dbReference type="Proteomes" id="UP001439008">
    <property type="component" value="Unassembled WGS sequence"/>
</dbReference>
<reference evidence="3 4" key="1">
    <citation type="journal article" date="2024" name="BMC Biol.">
        <title>Comparative genomics of Ascetosporea gives new insight into the evolutionary basis for animal parasitism in Rhizaria.</title>
        <authorList>
            <person name="Hiltunen Thoren M."/>
            <person name="Onut-Brannstrom I."/>
            <person name="Alfjorden A."/>
            <person name="Peckova H."/>
            <person name="Swords F."/>
            <person name="Hooper C."/>
            <person name="Holzer A.S."/>
            <person name="Bass D."/>
            <person name="Burki F."/>
        </authorList>
    </citation>
    <scope>NUCLEOTIDE SEQUENCE [LARGE SCALE GENOMIC DNA]</scope>
    <source>
        <strain evidence="3">20-A016</strain>
    </source>
</reference>
<feature type="compositionally biased region" description="Basic and acidic residues" evidence="2">
    <location>
        <begin position="14"/>
        <end position="28"/>
    </location>
</feature>
<evidence type="ECO:0000256" key="1">
    <source>
        <dbReference type="PROSITE-ProRule" id="PRU00182"/>
    </source>
</evidence>
<accession>A0ABV2AQU0</accession>
<keyword evidence="4" id="KW-1185">Reference proteome</keyword>
<keyword evidence="1" id="KW-0694">RNA-binding</keyword>
<protein>
    <submittedName>
        <fullName evidence="3">Uncharacterized protein</fullName>
    </submittedName>
</protein>
<comment type="caution">
    <text evidence="3">The sequence shown here is derived from an EMBL/GenBank/DDBJ whole genome shotgun (WGS) entry which is preliminary data.</text>
</comment>
<name>A0ABV2AQU0_9EUKA</name>
<evidence type="ECO:0000313" key="3">
    <source>
        <dbReference type="EMBL" id="MES1922002.1"/>
    </source>
</evidence>
<sequence length="160" mass="19489">MQKIPQKMPQRKTSGKEENKQKERKPIVWDEPGEGSRYMLMEGLEMVVPYFYEFKSFAKRRWFGRTVEDVFEAEFFNFRKENFDKQIENKEIRINDRIVEGNYKFKDNDRLSHRLHYHENPVLTSDVKIIKENDDYFAVVKPCLYDFLLDSRLINFLNLF</sequence>
<evidence type="ECO:0000313" key="4">
    <source>
        <dbReference type="Proteomes" id="UP001439008"/>
    </source>
</evidence>
<feature type="region of interest" description="Disordered" evidence="2">
    <location>
        <begin position="1"/>
        <end position="28"/>
    </location>
</feature>